<comment type="caution">
    <text evidence="2">The sequence shown here is derived from an EMBL/GenBank/DDBJ whole genome shotgun (WGS) entry which is preliminary data.</text>
</comment>
<protein>
    <submittedName>
        <fullName evidence="2">Uncharacterized protein</fullName>
    </submittedName>
</protein>
<evidence type="ECO:0000256" key="1">
    <source>
        <dbReference type="SAM" id="SignalP"/>
    </source>
</evidence>
<dbReference type="Proteomes" id="UP001055117">
    <property type="component" value="Unassembled WGS sequence"/>
</dbReference>
<evidence type="ECO:0000313" key="2">
    <source>
        <dbReference type="EMBL" id="GJD43705.1"/>
    </source>
</evidence>
<proteinExistence type="predicted"/>
<sequence>MSFLLRAALVIGALSYFAATRDQPSTSAIGPAATATATAAVRDPAATVLATGSTVLATVGSASAAWSALPAESRQRLAQDAMAELGRHVGTASVSRDTLADADRKAAWRGAEGH</sequence>
<feature type="chain" id="PRO_5045480998" evidence="1">
    <location>
        <begin position="19"/>
        <end position="114"/>
    </location>
</feature>
<accession>A0ABQ4QFU3</accession>
<feature type="signal peptide" evidence="1">
    <location>
        <begin position="1"/>
        <end position="18"/>
    </location>
</feature>
<dbReference type="RefSeq" id="WP_147830100.1">
    <property type="nucleotide sequence ID" value="NZ_BPQG01000021.1"/>
</dbReference>
<reference evidence="2 3" key="1">
    <citation type="journal article" date="2021" name="Front. Microbiol.">
        <title>Comprehensive Comparative Genomics and Phenotyping of Methylobacterium Species.</title>
        <authorList>
            <person name="Alessa O."/>
            <person name="Ogura Y."/>
            <person name="Fujitani Y."/>
            <person name="Takami H."/>
            <person name="Hayashi T."/>
            <person name="Sahin N."/>
            <person name="Tani A."/>
        </authorList>
    </citation>
    <scope>NUCLEOTIDE SEQUENCE [LARGE SCALE GENOMIC DNA]</scope>
    <source>
        <strain evidence="2 3">DSM 23679</strain>
    </source>
</reference>
<evidence type="ECO:0000313" key="3">
    <source>
        <dbReference type="Proteomes" id="UP001055117"/>
    </source>
</evidence>
<gene>
    <name evidence="2" type="ORF">AFCDBAGC_1558</name>
</gene>
<organism evidence="2 3">
    <name type="scientific">Methylobacterium cerastii</name>
    <dbReference type="NCBI Taxonomy" id="932741"/>
    <lineage>
        <taxon>Bacteria</taxon>
        <taxon>Pseudomonadati</taxon>
        <taxon>Pseudomonadota</taxon>
        <taxon>Alphaproteobacteria</taxon>
        <taxon>Hyphomicrobiales</taxon>
        <taxon>Methylobacteriaceae</taxon>
        <taxon>Methylobacterium</taxon>
    </lineage>
</organism>
<name>A0ABQ4QFU3_9HYPH</name>
<keyword evidence="3" id="KW-1185">Reference proteome</keyword>
<keyword evidence="1" id="KW-0732">Signal</keyword>
<dbReference type="EMBL" id="BPQG01000021">
    <property type="protein sequence ID" value="GJD43705.1"/>
    <property type="molecule type" value="Genomic_DNA"/>
</dbReference>